<dbReference type="AlphaFoldDB" id="A0A2A2JW86"/>
<dbReference type="EMBL" id="LIAE01010179">
    <property type="protein sequence ID" value="PAV65947.1"/>
    <property type="molecule type" value="Genomic_DNA"/>
</dbReference>
<evidence type="ECO:0000313" key="2">
    <source>
        <dbReference type="Proteomes" id="UP000218231"/>
    </source>
</evidence>
<protein>
    <submittedName>
        <fullName evidence="1">Uncharacterized protein</fullName>
    </submittedName>
</protein>
<organism evidence="1 2">
    <name type="scientific">Diploscapter pachys</name>
    <dbReference type="NCBI Taxonomy" id="2018661"/>
    <lineage>
        <taxon>Eukaryota</taxon>
        <taxon>Metazoa</taxon>
        <taxon>Ecdysozoa</taxon>
        <taxon>Nematoda</taxon>
        <taxon>Chromadorea</taxon>
        <taxon>Rhabditida</taxon>
        <taxon>Rhabditina</taxon>
        <taxon>Rhabditomorpha</taxon>
        <taxon>Rhabditoidea</taxon>
        <taxon>Rhabditidae</taxon>
        <taxon>Diploscapter</taxon>
    </lineage>
</organism>
<evidence type="ECO:0000313" key="1">
    <source>
        <dbReference type="EMBL" id="PAV65947.1"/>
    </source>
</evidence>
<sequence length="131" mass="14611">MPLFCFGYSHAALGWNMSLFEHLPAISLSDFQKHTKPCPSGLRSSSFGETPNLAVTDGIQELMASVGQVLGFPPETIRPYVIVALPYDQPRVMQKHNVIGELHRRPPLQLNLQSASRIMITRLNGQQDFAH</sequence>
<reference evidence="1 2" key="1">
    <citation type="journal article" date="2017" name="Curr. Biol.">
        <title>Genome architecture and evolution of a unichromosomal asexual nematode.</title>
        <authorList>
            <person name="Fradin H."/>
            <person name="Zegar C."/>
            <person name="Gutwein M."/>
            <person name="Lucas J."/>
            <person name="Kovtun M."/>
            <person name="Corcoran D."/>
            <person name="Baugh L.R."/>
            <person name="Kiontke K."/>
            <person name="Gunsalus K."/>
            <person name="Fitch D.H."/>
            <person name="Piano F."/>
        </authorList>
    </citation>
    <scope>NUCLEOTIDE SEQUENCE [LARGE SCALE GENOMIC DNA]</scope>
    <source>
        <strain evidence="1">PF1309</strain>
    </source>
</reference>
<dbReference type="Proteomes" id="UP000218231">
    <property type="component" value="Unassembled WGS sequence"/>
</dbReference>
<proteinExistence type="predicted"/>
<accession>A0A2A2JW86</accession>
<name>A0A2A2JW86_9BILA</name>
<comment type="caution">
    <text evidence="1">The sequence shown here is derived from an EMBL/GenBank/DDBJ whole genome shotgun (WGS) entry which is preliminary data.</text>
</comment>
<keyword evidence="2" id="KW-1185">Reference proteome</keyword>
<gene>
    <name evidence="1" type="ORF">WR25_00418</name>
</gene>